<protein>
    <submittedName>
        <fullName evidence="2">Nucleoside-diphosphate-sugar epimerases</fullName>
    </submittedName>
</protein>
<dbReference type="PANTHER" id="PTHR48079">
    <property type="entry name" value="PROTEIN YEEZ"/>
    <property type="match status" value="1"/>
</dbReference>
<dbReference type="PANTHER" id="PTHR48079:SF6">
    <property type="entry name" value="NAD(P)-BINDING DOMAIN-CONTAINING PROTEIN-RELATED"/>
    <property type="match status" value="1"/>
</dbReference>
<evidence type="ECO:0000259" key="1">
    <source>
        <dbReference type="Pfam" id="PF01370"/>
    </source>
</evidence>
<sequence length="296" mass="33458">MNDQRQNIAFIVGFGYIGELIAQAALREKQEVKALIRSENKIQQLEQLGIAFTIADLDQHTGQQLPINHLSDVFYTTPPQPDGETDTRLRYFLSLLDEPPASLIYISTSGVYGDYQGAWVTEDDPLKSTSPRSLQRIDAENTLLEWHAQHPETHLVILRSAGIYGPHRLPVDRLKRQAPLVKQDELHAYLNLIHGEDLSRICRRATSRCKSGEKYNVSDGSPTTMVDYLNHVAEQLELPQAPLVSLAEAHKTISPSMMKYLSESKRLSNKKLLSTLQEDLLYPNYIEGVKQAAREK</sequence>
<accession>A0A3B0Z4L5</accession>
<organism evidence="2">
    <name type="scientific">hydrothermal vent metagenome</name>
    <dbReference type="NCBI Taxonomy" id="652676"/>
    <lineage>
        <taxon>unclassified sequences</taxon>
        <taxon>metagenomes</taxon>
        <taxon>ecological metagenomes</taxon>
    </lineage>
</organism>
<feature type="domain" description="NAD-dependent epimerase/dehydratase" evidence="1">
    <location>
        <begin position="100"/>
        <end position="217"/>
    </location>
</feature>
<dbReference type="EMBL" id="UOFO01000002">
    <property type="protein sequence ID" value="VAW83163.1"/>
    <property type="molecule type" value="Genomic_DNA"/>
</dbReference>
<evidence type="ECO:0000313" key="2">
    <source>
        <dbReference type="EMBL" id="VAW83163.1"/>
    </source>
</evidence>
<reference evidence="2" key="1">
    <citation type="submission" date="2018-06" db="EMBL/GenBank/DDBJ databases">
        <authorList>
            <person name="Zhirakovskaya E."/>
        </authorList>
    </citation>
    <scope>NUCLEOTIDE SEQUENCE</scope>
</reference>
<gene>
    <name evidence="2" type="ORF">MNBD_GAMMA16-456</name>
</gene>
<dbReference type="SUPFAM" id="SSF51735">
    <property type="entry name" value="NAD(P)-binding Rossmann-fold domains"/>
    <property type="match status" value="1"/>
</dbReference>
<dbReference type="GO" id="GO:0004029">
    <property type="term" value="F:aldehyde dehydrogenase (NAD+) activity"/>
    <property type="evidence" value="ECO:0007669"/>
    <property type="project" value="TreeGrafter"/>
</dbReference>
<proteinExistence type="predicted"/>
<dbReference type="InterPro" id="IPR051783">
    <property type="entry name" value="NAD(P)-dependent_oxidoreduct"/>
</dbReference>
<dbReference type="GO" id="GO:0005737">
    <property type="term" value="C:cytoplasm"/>
    <property type="evidence" value="ECO:0007669"/>
    <property type="project" value="TreeGrafter"/>
</dbReference>
<dbReference type="InterPro" id="IPR001509">
    <property type="entry name" value="Epimerase_deHydtase"/>
</dbReference>
<dbReference type="InterPro" id="IPR036291">
    <property type="entry name" value="NAD(P)-bd_dom_sf"/>
</dbReference>
<dbReference type="AlphaFoldDB" id="A0A3B0Z4L5"/>
<dbReference type="Gene3D" id="3.40.50.720">
    <property type="entry name" value="NAD(P)-binding Rossmann-like Domain"/>
    <property type="match status" value="1"/>
</dbReference>
<name>A0A3B0Z4L5_9ZZZZ</name>
<dbReference type="Pfam" id="PF01370">
    <property type="entry name" value="Epimerase"/>
    <property type="match status" value="1"/>
</dbReference>